<dbReference type="InterPro" id="IPR014756">
    <property type="entry name" value="Ig_E-set"/>
</dbReference>
<dbReference type="GO" id="GO:0000272">
    <property type="term" value="P:polysaccharide catabolic process"/>
    <property type="evidence" value="ECO:0007669"/>
    <property type="project" value="InterPro"/>
</dbReference>
<dbReference type="InterPro" id="IPR018247">
    <property type="entry name" value="EF_Hand_1_Ca_BS"/>
</dbReference>
<accession>A0A1G2CP59</accession>
<sequence>MDSAQIGVRHDALSVNEVRLSTIWLLVDYVPGATKFVILDPADSTVGTATTVTVQAQRADNTVDTNYQSDTTIAVSGSATGGGLVSIANGVGTRSVNDTVAETVTLSLTDSQGTGLDVTSTQQVNFTNPVPTTTAISPSAKQVGSAGFSMTVTGTNFVANSVGRFNGSDRVTTFTSSTQLSLQVLTSDLTATGTFPVTVFNAAPGGGTSNSQLFSVTDGPPPGAAKFVILDPTDSNAGTAVTVTVQAQRSDNTVDTDFQADVTLAASGSATGEGLVDIVNGQGTRQVNDTAVETVTLSLSDTEGTGLDVSSTQQVAFAEVQSGVVEGGNVPPPTSAFKLAGRAYPGAQLTVIIQELGPNQTPVKQDIVADSGGSFEIEFGEVLRGGLTTYGLVIADKDGRIAQTKLFNLGILKAGTESKTIFAAPTVGFAGPAAATKGDFVGFIGYATPDSSLELEVDGTALAKKEAVGADGRYKVLMNTAELAFGPHRVRARQIDAQGVASDFSAQKTFIVSQLPVPRADLNADGIISISDWSIFLSRWRTKDPDLRATLDLNGDGKVDISDFSVFVRTIRR</sequence>
<gene>
    <name evidence="1" type="ORF">A3G64_02215</name>
</gene>
<dbReference type="SUPFAM" id="SSF63446">
    <property type="entry name" value="Type I dockerin domain"/>
    <property type="match status" value="1"/>
</dbReference>
<dbReference type="InterPro" id="IPR036439">
    <property type="entry name" value="Dockerin_dom_sf"/>
</dbReference>
<dbReference type="Gene3D" id="1.10.1330.10">
    <property type="entry name" value="Dockerin domain"/>
    <property type="match status" value="1"/>
</dbReference>
<name>A0A1G2CP59_9BACT</name>
<dbReference type="SUPFAM" id="SSF81296">
    <property type="entry name" value="E set domains"/>
    <property type="match status" value="1"/>
</dbReference>
<dbReference type="EMBL" id="MHLD01000019">
    <property type="protein sequence ID" value="OGZ02421.1"/>
    <property type="molecule type" value="Genomic_DNA"/>
</dbReference>
<dbReference type="GO" id="GO:0004553">
    <property type="term" value="F:hydrolase activity, hydrolyzing O-glycosyl compounds"/>
    <property type="evidence" value="ECO:0007669"/>
    <property type="project" value="InterPro"/>
</dbReference>
<protein>
    <recommendedName>
        <fullName evidence="3">Dockerin domain-containing protein</fullName>
    </recommendedName>
</protein>
<dbReference type="STRING" id="1798653.A3G64_02215"/>
<evidence type="ECO:0000313" key="2">
    <source>
        <dbReference type="Proteomes" id="UP000179281"/>
    </source>
</evidence>
<comment type="caution">
    <text evidence="1">The sequence shown here is derived from an EMBL/GenBank/DDBJ whole genome shotgun (WGS) entry which is preliminary data.</text>
</comment>
<organism evidence="1 2">
    <name type="scientific">Candidatus Liptonbacteria bacterium RIFCSPLOWO2_12_FULL_60_15</name>
    <dbReference type="NCBI Taxonomy" id="1798653"/>
    <lineage>
        <taxon>Bacteria</taxon>
        <taxon>Candidatus Liptoniibacteriota</taxon>
    </lineage>
</organism>
<reference evidence="1 2" key="1">
    <citation type="journal article" date="2016" name="Nat. Commun.">
        <title>Thousands of microbial genomes shed light on interconnected biogeochemical processes in an aquifer system.</title>
        <authorList>
            <person name="Anantharaman K."/>
            <person name="Brown C.T."/>
            <person name="Hug L.A."/>
            <person name="Sharon I."/>
            <person name="Castelle C.J."/>
            <person name="Probst A.J."/>
            <person name="Thomas B.C."/>
            <person name="Singh A."/>
            <person name="Wilkins M.J."/>
            <person name="Karaoz U."/>
            <person name="Brodie E.L."/>
            <person name="Williams K.H."/>
            <person name="Hubbard S.S."/>
            <person name="Banfield J.F."/>
        </authorList>
    </citation>
    <scope>NUCLEOTIDE SEQUENCE [LARGE SCALE GENOMIC DNA]</scope>
</reference>
<evidence type="ECO:0000313" key="1">
    <source>
        <dbReference type="EMBL" id="OGZ02421.1"/>
    </source>
</evidence>
<proteinExistence type="predicted"/>
<dbReference type="Pfam" id="PF00404">
    <property type="entry name" value="Dockerin_1"/>
    <property type="match status" value="1"/>
</dbReference>
<evidence type="ECO:0008006" key="3">
    <source>
        <dbReference type="Google" id="ProtNLM"/>
    </source>
</evidence>
<dbReference type="PROSITE" id="PS00018">
    <property type="entry name" value="EF_HAND_1"/>
    <property type="match status" value="2"/>
</dbReference>
<dbReference type="InterPro" id="IPR002105">
    <property type="entry name" value="Dockerin_1_rpt"/>
</dbReference>
<dbReference type="AlphaFoldDB" id="A0A1G2CP59"/>
<dbReference type="Proteomes" id="UP000179281">
    <property type="component" value="Unassembled WGS sequence"/>
</dbReference>